<comment type="caution">
    <text evidence="1">The sequence shown here is derived from an EMBL/GenBank/DDBJ whole genome shotgun (WGS) entry which is preliminary data.</text>
</comment>
<dbReference type="AlphaFoldDB" id="A0A9D3XV21"/>
<evidence type="ECO:0000313" key="2">
    <source>
        <dbReference type="Proteomes" id="UP000827986"/>
    </source>
</evidence>
<dbReference type="Proteomes" id="UP000827986">
    <property type="component" value="Unassembled WGS sequence"/>
</dbReference>
<proteinExistence type="predicted"/>
<protein>
    <submittedName>
        <fullName evidence="1">Uncharacterized protein</fullName>
    </submittedName>
</protein>
<reference evidence="1" key="1">
    <citation type="submission" date="2021-09" db="EMBL/GenBank/DDBJ databases">
        <title>The genome of Mauremys mutica provides insights into the evolution of semi-aquatic lifestyle.</title>
        <authorList>
            <person name="Gong S."/>
            <person name="Gao Y."/>
        </authorList>
    </citation>
    <scope>NUCLEOTIDE SEQUENCE</scope>
    <source>
        <strain evidence="1">MM-2020</strain>
        <tissue evidence="1">Muscle</tissue>
    </source>
</reference>
<evidence type="ECO:0000313" key="1">
    <source>
        <dbReference type="EMBL" id="KAH1186021.1"/>
    </source>
</evidence>
<accession>A0A9D3XV21</accession>
<sequence length="101" mass="11435">MSYSNLHLFSQPTTRQASCDRSIYPVGTGMKFLTSITQTNQQQLDKNIGIMPRVHLLIQYSAFDTLARRRCLCGSTRIPSTALLCSLPYLQGKFLPNCRSY</sequence>
<name>A0A9D3XV21_9SAUR</name>
<dbReference type="EMBL" id="JAHDVG010000463">
    <property type="protein sequence ID" value="KAH1186021.1"/>
    <property type="molecule type" value="Genomic_DNA"/>
</dbReference>
<keyword evidence="2" id="KW-1185">Reference proteome</keyword>
<gene>
    <name evidence="1" type="ORF">KIL84_018770</name>
</gene>
<organism evidence="1 2">
    <name type="scientific">Mauremys mutica</name>
    <name type="common">yellowpond turtle</name>
    <dbReference type="NCBI Taxonomy" id="74926"/>
    <lineage>
        <taxon>Eukaryota</taxon>
        <taxon>Metazoa</taxon>
        <taxon>Chordata</taxon>
        <taxon>Craniata</taxon>
        <taxon>Vertebrata</taxon>
        <taxon>Euteleostomi</taxon>
        <taxon>Archelosauria</taxon>
        <taxon>Testudinata</taxon>
        <taxon>Testudines</taxon>
        <taxon>Cryptodira</taxon>
        <taxon>Durocryptodira</taxon>
        <taxon>Testudinoidea</taxon>
        <taxon>Geoemydidae</taxon>
        <taxon>Geoemydinae</taxon>
        <taxon>Mauremys</taxon>
    </lineage>
</organism>